<dbReference type="InterPro" id="IPR043736">
    <property type="entry name" value="DUF5681"/>
</dbReference>
<evidence type="ECO:0000313" key="3">
    <source>
        <dbReference type="EMBL" id="QNQ08065.1"/>
    </source>
</evidence>
<evidence type="ECO:0000256" key="1">
    <source>
        <dbReference type="SAM" id="MobiDB-lite"/>
    </source>
</evidence>
<dbReference type="EMBL" id="CP061038">
    <property type="protein sequence ID" value="QNQ08065.1"/>
    <property type="molecule type" value="Genomic_DNA"/>
</dbReference>
<feature type="domain" description="DUF5681" evidence="2">
    <location>
        <begin position="33"/>
        <end position="120"/>
    </location>
</feature>
<gene>
    <name evidence="3" type="ORF">H3Z74_14910</name>
</gene>
<evidence type="ECO:0000313" key="4">
    <source>
        <dbReference type="Proteomes" id="UP000516148"/>
    </source>
</evidence>
<dbReference type="AlphaFoldDB" id="A0A7H0LEG2"/>
<protein>
    <recommendedName>
        <fullName evidence="2">DUF5681 domain-containing protein</fullName>
    </recommendedName>
</protein>
<keyword evidence="4" id="KW-1185">Reference proteome</keyword>
<feature type="region of interest" description="Disordered" evidence="1">
    <location>
        <begin position="1"/>
        <end position="64"/>
    </location>
</feature>
<name>A0A7H0LEG2_9SPHN</name>
<reference evidence="3 4" key="1">
    <citation type="submission" date="2020-09" db="EMBL/GenBank/DDBJ databases">
        <title>Sphingomonas sp., a new species isolated from pork steak.</title>
        <authorList>
            <person name="Heidler von Heilborn D."/>
        </authorList>
    </citation>
    <scope>NUCLEOTIDE SEQUENCE [LARGE SCALE GENOMIC DNA]</scope>
    <source>
        <strain evidence="4">S8-3T</strain>
    </source>
</reference>
<dbReference type="Proteomes" id="UP000516148">
    <property type="component" value="Chromosome"/>
</dbReference>
<accession>A0A7H0LEG2</accession>
<dbReference type="KEGG" id="spap:H3Z74_14910"/>
<feature type="compositionally biased region" description="Basic residues" evidence="1">
    <location>
        <begin position="27"/>
        <end position="36"/>
    </location>
</feature>
<evidence type="ECO:0000259" key="2">
    <source>
        <dbReference type="Pfam" id="PF18932"/>
    </source>
</evidence>
<dbReference type="Pfam" id="PF18932">
    <property type="entry name" value="DUF5681"/>
    <property type="match status" value="1"/>
</dbReference>
<organism evidence="3 4">
    <name type="scientific">Sphingomonas alpina</name>
    <dbReference type="NCBI Taxonomy" id="653931"/>
    <lineage>
        <taxon>Bacteria</taxon>
        <taxon>Pseudomonadati</taxon>
        <taxon>Pseudomonadota</taxon>
        <taxon>Alphaproteobacteria</taxon>
        <taxon>Sphingomonadales</taxon>
        <taxon>Sphingomonadaceae</taxon>
        <taxon>Sphingomonas</taxon>
    </lineage>
</organism>
<sequence length="185" mass="20265">MNEQTLESNEAQDTAGETPAAIETRERRHGPGRRFVKGISGNPAGRPPGRRATGARGDRLPGADQPTRAMILEEAYRMVRVEDADGEIEMPANQAVFRALTAAAMRGNQLAQQRWTAIVRLAEQEQKDAQVALFNMLERGGVNERYCAEQRGYVPLWTSDDDILIDGVSGVAVVRPMSGESEDEA</sequence>
<feature type="compositionally biased region" description="Polar residues" evidence="1">
    <location>
        <begin position="1"/>
        <end position="12"/>
    </location>
</feature>
<dbReference type="RefSeq" id="WP_187760396.1">
    <property type="nucleotide sequence ID" value="NZ_CP061038.1"/>
</dbReference>
<proteinExistence type="predicted"/>